<gene>
    <name evidence="3" type="ORF">QTN47_06440</name>
</gene>
<feature type="transmembrane region" description="Helical" evidence="1">
    <location>
        <begin position="50"/>
        <end position="69"/>
    </location>
</feature>
<keyword evidence="1" id="KW-1133">Transmembrane helix</keyword>
<protein>
    <submittedName>
        <fullName evidence="3">Porin family protein</fullName>
    </submittedName>
</protein>
<keyword evidence="1" id="KW-0472">Membrane</keyword>
<reference evidence="3 4" key="1">
    <citation type="submission" date="2023-07" db="EMBL/GenBank/DDBJ databases">
        <authorList>
            <person name="Lian W.-H."/>
        </authorList>
    </citation>
    <scope>NUCLEOTIDE SEQUENCE [LARGE SCALE GENOMIC DNA]</scope>
    <source>
        <strain evidence="3 4">SYSU DXS3180</strain>
    </source>
</reference>
<proteinExistence type="predicted"/>
<name>A0ABV3ZFF7_9BACT</name>
<keyword evidence="1" id="KW-0812">Transmembrane</keyword>
<accession>A0ABV3ZFF7</accession>
<dbReference type="Gene3D" id="2.40.160.60">
    <property type="entry name" value="Outer membrane protein transport protein (OMPP1/FadL/TodX)"/>
    <property type="match status" value="1"/>
</dbReference>
<dbReference type="Pfam" id="PF13568">
    <property type="entry name" value="OMP_b-brl_2"/>
    <property type="match status" value="1"/>
</dbReference>
<keyword evidence="4" id="KW-1185">Reference proteome</keyword>
<evidence type="ECO:0000259" key="2">
    <source>
        <dbReference type="Pfam" id="PF13568"/>
    </source>
</evidence>
<dbReference type="Proteomes" id="UP001560573">
    <property type="component" value="Unassembled WGS sequence"/>
</dbReference>
<feature type="domain" description="Outer membrane protein beta-barrel" evidence="2">
    <location>
        <begin position="192"/>
        <end position="370"/>
    </location>
</feature>
<comment type="caution">
    <text evidence="3">The sequence shown here is derived from an EMBL/GenBank/DDBJ whole genome shotgun (WGS) entry which is preliminary data.</text>
</comment>
<evidence type="ECO:0000256" key="1">
    <source>
        <dbReference type="SAM" id="Phobius"/>
    </source>
</evidence>
<dbReference type="EMBL" id="JAULBC010000002">
    <property type="protein sequence ID" value="MEX6687124.1"/>
    <property type="molecule type" value="Genomic_DNA"/>
</dbReference>
<evidence type="ECO:0000313" key="4">
    <source>
        <dbReference type="Proteomes" id="UP001560573"/>
    </source>
</evidence>
<evidence type="ECO:0000313" key="3">
    <source>
        <dbReference type="EMBL" id="MEX6687124.1"/>
    </source>
</evidence>
<dbReference type="RefSeq" id="WP_369328528.1">
    <property type="nucleotide sequence ID" value="NZ_JAULBC010000002.1"/>
</dbReference>
<dbReference type="InterPro" id="IPR025665">
    <property type="entry name" value="Beta-barrel_OMP_2"/>
</dbReference>
<organism evidence="3 4">
    <name type="scientific">Danxiaibacter flavus</name>
    <dbReference type="NCBI Taxonomy" id="3049108"/>
    <lineage>
        <taxon>Bacteria</taxon>
        <taxon>Pseudomonadati</taxon>
        <taxon>Bacteroidota</taxon>
        <taxon>Chitinophagia</taxon>
        <taxon>Chitinophagales</taxon>
        <taxon>Chitinophagaceae</taxon>
        <taxon>Danxiaibacter</taxon>
    </lineage>
</organism>
<sequence>MSEDLRYYFFNNEEDGNMPISADEGWDKMSALLNAHMPGKKSVVKRLFKPYLISLLFITACVMFSLPLAENYTKEAHAKKTASEYHSDDIQGGAINSSVPSNKIKTHVHASQPQTGIDVHKAVQQLIQNNHATATTNTSLHDKDTADYHQRVAIKTSQSAPIITDKDTATTIAEKSSTPQKITVKNKARWTLQAGAGLNISMGKYQVPQPYPTFDLKYATGRRFYLSTGIAIFSPVATSGISGIEKTVYVNDTTNNVSMYNEKIVYKRLHYIDLPIIAGWQLSDKFSIQAGVQFSRLISSKSSTASETYDFNMNRVYADVGTLLPTAAPPPVENNISIRKMDYRLLGGIEYNLNKQASVSLQYQQGLRPVLTGYSAPDKRNSLITLKVKVRIN</sequence>